<evidence type="ECO:0000259" key="2">
    <source>
        <dbReference type="SMART" id="SM00854"/>
    </source>
</evidence>
<dbReference type="EMBL" id="BAABRI010000013">
    <property type="protein sequence ID" value="GAA5483277.1"/>
    <property type="molecule type" value="Genomic_DNA"/>
</dbReference>
<dbReference type="RefSeq" id="WP_353567392.1">
    <property type="nucleotide sequence ID" value="NZ_BAABRI010000013.1"/>
</dbReference>
<protein>
    <recommendedName>
        <fullName evidence="2">Capsule synthesis protein CapA domain-containing protein</fullName>
    </recommendedName>
</protein>
<reference evidence="3 4" key="1">
    <citation type="submission" date="2024-02" db="EMBL/GenBank/DDBJ databases">
        <title>Haloferula sargassicola NBRC 104335.</title>
        <authorList>
            <person name="Ichikawa N."/>
            <person name="Katano-Makiyama Y."/>
            <person name="Hidaka K."/>
        </authorList>
    </citation>
    <scope>NUCLEOTIDE SEQUENCE [LARGE SCALE GENOMIC DNA]</scope>
    <source>
        <strain evidence="3 4">NBRC 104335</strain>
    </source>
</reference>
<accession>A0ABP9URF5</accession>
<dbReference type="SUPFAM" id="SSF56300">
    <property type="entry name" value="Metallo-dependent phosphatases"/>
    <property type="match status" value="1"/>
</dbReference>
<comment type="caution">
    <text evidence="3">The sequence shown here is derived from an EMBL/GenBank/DDBJ whole genome shotgun (WGS) entry which is preliminary data.</text>
</comment>
<dbReference type="InterPro" id="IPR052169">
    <property type="entry name" value="CW_Biosynth-Accessory"/>
</dbReference>
<evidence type="ECO:0000313" key="3">
    <source>
        <dbReference type="EMBL" id="GAA5483277.1"/>
    </source>
</evidence>
<dbReference type="SMART" id="SM00854">
    <property type="entry name" value="PGA_cap"/>
    <property type="match status" value="1"/>
</dbReference>
<gene>
    <name evidence="3" type="ORF">Hsar01_02507</name>
</gene>
<dbReference type="Proteomes" id="UP001476282">
    <property type="component" value="Unassembled WGS sequence"/>
</dbReference>
<sequence length="795" mass="86605">MKAALLAVLLADAACGNPTLPVFLADNHAESFGWIAGNLDLDAEAVLVLTDAHSDASAAERSEEIREGLRRVVSEKQRAERIEAWRTEGRIQAFNWIEPLMPRPFGQVFWVAPDGDFEAMREKAGRQCDGRLEVEPRSSGELAGRWQVGGIREMEGWNPGSRPVVWSLDLDYFAGMPAARAAEEFERMWIAAMDWPGLRAVTVAVSRPWLTSDAEAERLVSMALSAVMRTRGAVLEIDATVDDRPDASLKSREGEVHRWDLAKASPEVGAWISGLGDRCRVTDRRRSHRFPQSPVQLVVDGAGQDLDGVWRVPAGEKVVIRLVGSDGTGRVRWFPLAAARVAYDRVPETGLGKGFSRGAGRWIYEKRSAAGETTDFAWQGAVSSRMRLEALHEKDGRWLPAGIIELATEGGGDFRRELQASMGMPYVFGIAEVKEGGRSGVESGWGADCSNVLIAAWRRCGETLTWGDPEALRRQMVPVSGAVDEEDLARGVMIDFGSHVAALMEDREPVGTVGPGDRVFHQLGGTAEIVDLAELQQGRPDFRLWTLPERKTVAVRVAGDVVPVGEFAAIDGFEKGPARLFLANLEGVPTDLPAVGDGRYDFRFPLVRLAWLREWGIDAVSLANNHAGDAGREGLIDALANLERAGIGVFGAGRDEGEACRPWRREGIACFGVSIVTAMEAGKASPGVASLPRHAGRLEREMAEARERGETIVVLLHGGDEYVAEVNEEQRHWSRWLVARGARLVAGAGPHVVQREERFAGAVVAHSLGNAVFPKGLKGMDSGRVGEWKVVSRGR</sequence>
<dbReference type="InterPro" id="IPR029052">
    <property type="entry name" value="Metallo-depent_PP-like"/>
</dbReference>
<dbReference type="PANTHER" id="PTHR33393">
    <property type="entry name" value="POLYGLUTAMINE SYNTHESIS ACCESSORY PROTEIN RV0574C-RELATED"/>
    <property type="match status" value="1"/>
</dbReference>
<proteinExistence type="inferred from homology"/>
<comment type="similarity">
    <text evidence="1">Belongs to the CapA family.</text>
</comment>
<dbReference type="InterPro" id="IPR019079">
    <property type="entry name" value="Capsule_synth_CapA"/>
</dbReference>
<dbReference type="Pfam" id="PF09587">
    <property type="entry name" value="PGA_cap"/>
    <property type="match status" value="1"/>
</dbReference>
<evidence type="ECO:0000256" key="1">
    <source>
        <dbReference type="ARBA" id="ARBA00005662"/>
    </source>
</evidence>
<name>A0ABP9URF5_9BACT</name>
<feature type="domain" description="Capsule synthesis protein CapA" evidence="2">
    <location>
        <begin position="554"/>
        <end position="775"/>
    </location>
</feature>
<evidence type="ECO:0000313" key="4">
    <source>
        <dbReference type="Proteomes" id="UP001476282"/>
    </source>
</evidence>
<dbReference type="PANTHER" id="PTHR33393:SF13">
    <property type="entry name" value="PGA BIOSYNTHESIS PROTEIN CAPA"/>
    <property type="match status" value="1"/>
</dbReference>
<keyword evidence="4" id="KW-1185">Reference proteome</keyword>
<organism evidence="3 4">
    <name type="scientific">Haloferula sargassicola</name>
    <dbReference type="NCBI Taxonomy" id="490096"/>
    <lineage>
        <taxon>Bacteria</taxon>
        <taxon>Pseudomonadati</taxon>
        <taxon>Verrucomicrobiota</taxon>
        <taxon>Verrucomicrobiia</taxon>
        <taxon>Verrucomicrobiales</taxon>
        <taxon>Verrucomicrobiaceae</taxon>
        <taxon>Haloferula</taxon>
    </lineage>
</organism>